<name>A0A9N8WS79_9GLOM</name>
<reference evidence="2" key="1">
    <citation type="submission" date="2021-06" db="EMBL/GenBank/DDBJ databases">
        <authorList>
            <person name="Kallberg Y."/>
            <person name="Tangrot J."/>
            <person name="Rosling A."/>
        </authorList>
    </citation>
    <scope>NUCLEOTIDE SEQUENCE</scope>
    <source>
        <strain evidence="2">AZ414A</strain>
    </source>
</reference>
<evidence type="ECO:0000313" key="2">
    <source>
        <dbReference type="EMBL" id="CAG8493035.1"/>
    </source>
</evidence>
<dbReference type="GO" id="GO:0051260">
    <property type="term" value="P:protein homooligomerization"/>
    <property type="evidence" value="ECO:0007669"/>
    <property type="project" value="InterPro"/>
</dbReference>
<feature type="domain" description="Potassium channel tetramerisation-type BTB" evidence="1">
    <location>
        <begin position="28"/>
        <end position="85"/>
    </location>
</feature>
<dbReference type="InterPro" id="IPR011333">
    <property type="entry name" value="SKP1/BTB/POZ_sf"/>
</dbReference>
<organism evidence="2 3">
    <name type="scientific">Diversispora eburnea</name>
    <dbReference type="NCBI Taxonomy" id="1213867"/>
    <lineage>
        <taxon>Eukaryota</taxon>
        <taxon>Fungi</taxon>
        <taxon>Fungi incertae sedis</taxon>
        <taxon>Mucoromycota</taxon>
        <taxon>Glomeromycotina</taxon>
        <taxon>Glomeromycetes</taxon>
        <taxon>Diversisporales</taxon>
        <taxon>Diversisporaceae</taxon>
        <taxon>Diversispora</taxon>
    </lineage>
</organism>
<evidence type="ECO:0000313" key="3">
    <source>
        <dbReference type="Proteomes" id="UP000789706"/>
    </source>
</evidence>
<proteinExistence type="predicted"/>
<protein>
    <submittedName>
        <fullName evidence="2">1408_t:CDS:1</fullName>
    </submittedName>
</protein>
<dbReference type="Pfam" id="PF02214">
    <property type="entry name" value="BTB_2"/>
    <property type="match status" value="2"/>
</dbReference>
<dbReference type="Proteomes" id="UP000789706">
    <property type="component" value="Unassembled WGS sequence"/>
</dbReference>
<dbReference type="InterPro" id="IPR003131">
    <property type="entry name" value="T1-type_BTB"/>
</dbReference>
<dbReference type="PANTHER" id="PTHR14499:SF136">
    <property type="entry name" value="GH08630P"/>
    <property type="match status" value="1"/>
</dbReference>
<dbReference type="AlphaFoldDB" id="A0A9N8WS79"/>
<dbReference type="EMBL" id="CAJVPK010000315">
    <property type="protein sequence ID" value="CAG8493035.1"/>
    <property type="molecule type" value="Genomic_DNA"/>
</dbReference>
<dbReference type="OrthoDB" id="2013972at2759"/>
<feature type="domain" description="Potassium channel tetramerisation-type BTB" evidence="1">
    <location>
        <begin position="119"/>
        <end position="203"/>
    </location>
</feature>
<gene>
    <name evidence="2" type="ORF">DEBURN_LOCUS4280</name>
</gene>
<evidence type="ECO:0000259" key="1">
    <source>
        <dbReference type="Pfam" id="PF02214"/>
    </source>
</evidence>
<keyword evidence="3" id="KW-1185">Reference proteome</keyword>
<dbReference type="Gene3D" id="3.30.710.10">
    <property type="entry name" value="Potassium Channel Kv1.1, Chain A"/>
    <property type="match status" value="2"/>
</dbReference>
<comment type="caution">
    <text evidence="2">The sequence shown here is derived from an EMBL/GenBank/DDBJ whole genome shotgun (WGS) entry which is preliminary data.</text>
</comment>
<sequence>MEKIGINRESLDKEQTEFEEIILDVVQSQTTTLTKYPNTLLGRIFSNPSNCNKEYLHNRNGRAFHYIMEFYRTGKLLWPDEIQEKMQNTQEIPERMEDTQQNLETKFEEIIFDVGGEEITFDVGGIKYRIKRSTLTKYPNTLLGRIFLNPLNCNKEYFFNRNGRAFYYIMEFYRTGKLLWPGGHDGVTYEEVEREFVYFNILPERNDDEIFEIFDHDDHIFKYMGGRKFLIFEDARYLLPFDDDEHARLQLQHFLYRHMWNSNFSSPVHELLQNSHATVLDIGSMNLTFTSQEWENVVIKELVRVVKPGGWIEIMERDPWVTGAGPVTDKFNKICANELKTRYNVDPFISPHISSYMLSTQKFMEIFHEEKKMIVGETHDNLSKVCLDNYKWFRKNCKGSIGTKIENFDKMLNESFNEIQDKKAYEMSHRFFAMKKIDENSLN</sequence>
<dbReference type="SUPFAM" id="SSF54695">
    <property type="entry name" value="POZ domain"/>
    <property type="match status" value="2"/>
</dbReference>
<accession>A0A9N8WS79</accession>
<dbReference type="PANTHER" id="PTHR14499">
    <property type="entry name" value="POTASSIUM CHANNEL TETRAMERIZATION DOMAIN-CONTAINING"/>
    <property type="match status" value="1"/>
</dbReference>